<dbReference type="OrthoDB" id="196957at2759"/>
<dbReference type="Gene3D" id="2.130.10.10">
    <property type="entry name" value="YVTN repeat-like/Quinoprotein amine dehydrogenase"/>
    <property type="match status" value="1"/>
</dbReference>
<dbReference type="Proteomes" id="UP000681722">
    <property type="component" value="Unassembled WGS sequence"/>
</dbReference>
<name>A0A814UBS2_9BILA</name>
<dbReference type="InterPro" id="IPR012337">
    <property type="entry name" value="RNaseH-like_sf"/>
</dbReference>
<protein>
    <recommendedName>
        <fullName evidence="4">TTF-type domain-containing protein</fullName>
    </recommendedName>
</protein>
<dbReference type="Proteomes" id="UP000663829">
    <property type="component" value="Unassembled WGS sequence"/>
</dbReference>
<sequence length="830" mass="95570">MLYKNLNNEREQNRKKMDDEETPMIYGVEFYARSLCAVAPTEDDTIRFLVGTQSLRFNNQVLHYVEYDEENQSLSKSIYSHRAGEIWKLQAAPTDKNIFATIYNNVQDTSVVQKCSVWEIPQQTSAGGTTIDNSQIHQSLQKRFDLQIPNTTPTNVVYVAWEPNNSSGDRMATINETNLSIWNIQQDAPKIVSTATVHSKSSLKFYCCHWNPHQGTQQISISIGPNIRGWDLRTMKVSYQIDSAHPPFVRDIDYNPNRQYYIMTCGDDCKGSMANINWETLMQINPNISTKHFVIETSAYLTALRESITDLLLKCDQTLEQIPSSLLTTTEMIKSSEISICRDPSTRKIYNEVDIKKNNQTCHFTSKWYQEFSLIEYSPTKDLIYCFCCRLFGDGPGSAQSENAWTTLGVDTWNKIKGSRGVNKNGKLEVHNESEVHISSLQRYLKFKERKNNIDFMLDKNLQQQEQQKVQMAKSNLEAVKILIDCVKYLSRQDIAFRYYMSTDSQNEFIQLLGDSVQETSLADIRASPYYSIMADSTPDSNRQDILTIFVRFADDNLDYCGGIANHILEVLNELQLDPDRLVAQSYDYVNNMSDQLNGVHAKISDKLQRKIKYIPCSGHRSNTVVKHACEASLDINCLVGTLQNIYNFFTSSTKRLAILNDKYSSNLFTLIPETTSTIRWGGKYQALKAVYESFREIVEALDEITDDSENFDKDTRNEANSINTNMKTFNFITYLIFMKNLMSTTNAITYHFQGQKLDLLTTGELLDRTTKLLERERNNDDNLNNLITMSENMSKSYEIDPDKEFNYKHRQRRPPKRTDENPQTAHKFT</sequence>
<evidence type="ECO:0000256" key="1">
    <source>
        <dbReference type="ARBA" id="ARBA00022574"/>
    </source>
</evidence>
<dbReference type="GO" id="GO:0016567">
    <property type="term" value="P:protein ubiquitination"/>
    <property type="evidence" value="ECO:0007669"/>
    <property type="project" value="TreeGrafter"/>
</dbReference>
<dbReference type="EMBL" id="CAJOBC010007570">
    <property type="protein sequence ID" value="CAF3936491.1"/>
    <property type="molecule type" value="Genomic_DNA"/>
</dbReference>
<dbReference type="InterPro" id="IPR036322">
    <property type="entry name" value="WD40_repeat_dom_sf"/>
</dbReference>
<dbReference type="SUPFAM" id="SSF53098">
    <property type="entry name" value="Ribonuclease H-like"/>
    <property type="match status" value="1"/>
</dbReference>
<keyword evidence="2" id="KW-0677">Repeat</keyword>
<dbReference type="SUPFAM" id="SSF50978">
    <property type="entry name" value="WD40 repeat-like"/>
    <property type="match status" value="1"/>
</dbReference>
<dbReference type="InterPro" id="IPR015943">
    <property type="entry name" value="WD40/YVTN_repeat-like_dom_sf"/>
</dbReference>
<keyword evidence="7" id="KW-1185">Reference proteome</keyword>
<keyword evidence="1" id="KW-0853">WD repeat</keyword>
<feature type="region of interest" description="Disordered" evidence="3">
    <location>
        <begin position="795"/>
        <end position="830"/>
    </location>
</feature>
<dbReference type="InterPro" id="IPR059104">
    <property type="entry name" value="Beta-prop_EIPR1-like"/>
</dbReference>
<evidence type="ECO:0000313" key="5">
    <source>
        <dbReference type="EMBL" id="CAF1172592.1"/>
    </source>
</evidence>
<evidence type="ECO:0000256" key="3">
    <source>
        <dbReference type="SAM" id="MobiDB-lite"/>
    </source>
</evidence>
<dbReference type="Pfam" id="PF23609">
    <property type="entry name" value="Beta-prop_EIPR1"/>
    <property type="match status" value="1"/>
</dbReference>
<feature type="domain" description="TTF-type" evidence="4">
    <location>
        <begin position="360"/>
        <end position="469"/>
    </location>
</feature>
<dbReference type="PANTHER" id="PTHR14205">
    <property type="entry name" value="WD-REPEAT PROTEIN"/>
    <property type="match status" value="1"/>
</dbReference>
<proteinExistence type="predicted"/>
<evidence type="ECO:0000259" key="4">
    <source>
        <dbReference type="SMART" id="SM00597"/>
    </source>
</evidence>
<comment type="caution">
    <text evidence="5">The sequence shown here is derived from an EMBL/GenBank/DDBJ whole genome shotgun (WGS) entry which is preliminary data.</text>
</comment>
<feature type="non-terminal residue" evidence="5">
    <location>
        <position position="1"/>
    </location>
</feature>
<dbReference type="AlphaFoldDB" id="A0A814UBS2"/>
<reference evidence="5" key="1">
    <citation type="submission" date="2021-02" db="EMBL/GenBank/DDBJ databases">
        <authorList>
            <person name="Nowell W R."/>
        </authorList>
    </citation>
    <scope>NUCLEOTIDE SEQUENCE</scope>
</reference>
<accession>A0A814UBS2</accession>
<gene>
    <name evidence="5" type="ORF">GPM918_LOCUS22267</name>
    <name evidence="6" type="ORF">SRO942_LOCUS22265</name>
</gene>
<evidence type="ECO:0000313" key="6">
    <source>
        <dbReference type="EMBL" id="CAF3936491.1"/>
    </source>
</evidence>
<dbReference type="InterPro" id="IPR006580">
    <property type="entry name" value="Znf_TTF"/>
</dbReference>
<feature type="compositionally biased region" description="Basic and acidic residues" evidence="3">
    <location>
        <begin position="798"/>
        <end position="808"/>
    </location>
</feature>
<evidence type="ECO:0000313" key="7">
    <source>
        <dbReference type="Proteomes" id="UP000663829"/>
    </source>
</evidence>
<dbReference type="InterPro" id="IPR040323">
    <property type="entry name" value="EIPR1"/>
</dbReference>
<dbReference type="SMART" id="SM00597">
    <property type="entry name" value="ZnF_TTF"/>
    <property type="match status" value="1"/>
</dbReference>
<evidence type="ECO:0000256" key="2">
    <source>
        <dbReference type="ARBA" id="ARBA00022737"/>
    </source>
</evidence>
<dbReference type="PANTHER" id="PTHR14205:SF15">
    <property type="entry name" value="EARP AND GARP COMPLEX-INTERACTING PROTEIN 1"/>
    <property type="match status" value="1"/>
</dbReference>
<organism evidence="5 7">
    <name type="scientific">Didymodactylos carnosus</name>
    <dbReference type="NCBI Taxonomy" id="1234261"/>
    <lineage>
        <taxon>Eukaryota</taxon>
        <taxon>Metazoa</taxon>
        <taxon>Spiralia</taxon>
        <taxon>Gnathifera</taxon>
        <taxon>Rotifera</taxon>
        <taxon>Eurotatoria</taxon>
        <taxon>Bdelloidea</taxon>
        <taxon>Philodinida</taxon>
        <taxon>Philodinidae</taxon>
        <taxon>Didymodactylos</taxon>
    </lineage>
</organism>
<dbReference type="EMBL" id="CAJNOQ010007570">
    <property type="protein sequence ID" value="CAF1172592.1"/>
    <property type="molecule type" value="Genomic_DNA"/>
</dbReference>